<keyword evidence="3 6" id="KW-0812">Transmembrane</keyword>
<comment type="caution">
    <text evidence="7">The sequence shown here is derived from an EMBL/GenBank/DDBJ whole genome shotgun (WGS) entry which is preliminary data.</text>
</comment>
<dbReference type="OrthoDB" id="3990500at2759"/>
<keyword evidence="8" id="KW-1185">Reference proteome</keyword>
<name>A0A1V8SWQ8_9PEZI</name>
<evidence type="ECO:0000313" key="7">
    <source>
        <dbReference type="EMBL" id="OQO03471.1"/>
    </source>
</evidence>
<dbReference type="STRING" id="1507870.A0A1V8SWQ8"/>
<dbReference type="Proteomes" id="UP000192596">
    <property type="component" value="Unassembled WGS sequence"/>
</dbReference>
<evidence type="ECO:0000256" key="3">
    <source>
        <dbReference type="ARBA" id="ARBA00022692"/>
    </source>
</evidence>
<keyword evidence="5 6" id="KW-0472">Membrane</keyword>
<feature type="transmembrane region" description="Helical" evidence="6">
    <location>
        <begin position="15"/>
        <end position="34"/>
    </location>
</feature>
<dbReference type="GO" id="GO:0000422">
    <property type="term" value="P:autophagy of mitochondrion"/>
    <property type="evidence" value="ECO:0007669"/>
    <property type="project" value="TreeGrafter"/>
</dbReference>
<keyword evidence="4 6" id="KW-1133">Transmembrane helix</keyword>
<dbReference type="AlphaFoldDB" id="A0A1V8SWQ8"/>
<accession>A0A1V8SWQ8</accession>
<comment type="subcellular location">
    <subcellularLocation>
        <location evidence="1">Membrane</location>
    </subcellularLocation>
</comment>
<evidence type="ECO:0000313" key="8">
    <source>
        <dbReference type="Proteomes" id="UP000192596"/>
    </source>
</evidence>
<evidence type="ECO:0008006" key="9">
    <source>
        <dbReference type="Google" id="ProtNLM"/>
    </source>
</evidence>
<proteinExistence type="inferred from homology"/>
<comment type="similarity">
    <text evidence="2">Belongs to the FUN14 family.</text>
</comment>
<dbReference type="InParanoid" id="A0A1V8SWQ8"/>
<reference evidence="8" key="1">
    <citation type="submission" date="2017-03" db="EMBL/GenBank/DDBJ databases">
        <title>Genomes of endolithic fungi from Antarctica.</title>
        <authorList>
            <person name="Coleine C."/>
            <person name="Masonjones S."/>
            <person name="Stajich J.E."/>
        </authorList>
    </citation>
    <scope>NUCLEOTIDE SEQUENCE [LARGE SCALE GENOMIC DNA]</scope>
    <source>
        <strain evidence="8">CCFEE 5527</strain>
    </source>
</reference>
<sequence length="168" mass="17936">MASPLFRPSILHLRTPLLFAGLGVSAALFPPSILQQFRRSHIYSADSLSAPVSVKDWSLNQYSSDAKTPIVKKEGGLNGKAVRQLSLGSILGLVAGLGVSVFSKPLVILIGLAIVGVQTAQSYGIKLVPYNTLQKYVKGVDLRSAVQDNVALKISFGMMFALSAFAEF</sequence>
<evidence type="ECO:0000256" key="1">
    <source>
        <dbReference type="ARBA" id="ARBA00004370"/>
    </source>
</evidence>
<gene>
    <name evidence="7" type="ORF">B0A48_10135</name>
</gene>
<evidence type="ECO:0000256" key="5">
    <source>
        <dbReference type="ARBA" id="ARBA00023136"/>
    </source>
</evidence>
<feature type="transmembrane region" description="Helical" evidence="6">
    <location>
        <begin position="150"/>
        <end position="166"/>
    </location>
</feature>
<feature type="transmembrane region" description="Helical" evidence="6">
    <location>
        <begin position="108"/>
        <end position="129"/>
    </location>
</feature>
<dbReference type="InterPro" id="IPR007014">
    <property type="entry name" value="FUN14"/>
</dbReference>
<protein>
    <recommendedName>
        <fullName evidence="9">FUN14 domain-containing protein</fullName>
    </recommendedName>
</protein>
<dbReference type="Pfam" id="PF04930">
    <property type="entry name" value="FUN14"/>
    <property type="match status" value="1"/>
</dbReference>
<dbReference type="EMBL" id="NAJO01000024">
    <property type="protein sequence ID" value="OQO03471.1"/>
    <property type="molecule type" value="Genomic_DNA"/>
</dbReference>
<dbReference type="PANTHER" id="PTHR21346:SF0">
    <property type="entry name" value="RE45833P"/>
    <property type="match status" value="1"/>
</dbReference>
<evidence type="ECO:0000256" key="6">
    <source>
        <dbReference type="SAM" id="Phobius"/>
    </source>
</evidence>
<evidence type="ECO:0000256" key="4">
    <source>
        <dbReference type="ARBA" id="ARBA00022989"/>
    </source>
</evidence>
<dbReference type="GO" id="GO:0005741">
    <property type="term" value="C:mitochondrial outer membrane"/>
    <property type="evidence" value="ECO:0007669"/>
    <property type="project" value="TreeGrafter"/>
</dbReference>
<feature type="transmembrane region" description="Helical" evidence="6">
    <location>
        <begin position="82"/>
        <end position="102"/>
    </location>
</feature>
<dbReference type="PANTHER" id="PTHR21346">
    <property type="entry name" value="FUN14 DOMAIN CONTAINING"/>
    <property type="match status" value="1"/>
</dbReference>
<evidence type="ECO:0000256" key="2">
    <source>
        <dbReference type="ARBA" id="ARBA00009160"/>
    </source>
</evidence>
<organism evidence="7 8">
    <name type="scientific">Cryoendolithus antarcticus</name>
    <dbReference type="NCBI Taxonomy" id="1507870"/>
    <lineage>
        <taxon>Eukaryota</taxon>
        <taxon>Fungi</taxon>
        <taxon>Dikarya</taxon>
        <taxon>Ascomycota</taxon>
        <taxon>Pezizomycotina</taxon>
        <taxon>Dothideomycetes</taxon>
        <taxon>Dothideomycetidae</taxon>
        <taxon>Cladosporiales</taxon>
        <taxon>Cladosporiaceae</taxon>
        <taxon>Cryoendolithus</taxon>
    </lineage>
</organism>